<comment type="caution">
    <text evidence="5">The sequence shown here is derived from an EMBL/GenBank/DDBJ whole genome shotgun (WGS) entry which is preliminary data.</text>
</comment>
<evidence type="ECO:0000256" key="2">
    <source>
        <dbReference type="ARBA" id="ARBA00022676"/>
    </source>
</evidence>
<feature type="domain" description="Glycosyl transferase family 25" evidence="4">
    <location>
        <begin position="137"/>
        <end position="221"/>
    </location>
</feature>
<organism evidence="5 6">
    <name type="scientific">Paralvinella palmiformis</name>
    <dbReference type="NCBI Taxonomy" id="53620"/>
    <lineage>
        <taxon>Eukaryota</taxon>
        <taxon>Metazoa</taxon>
        <taxon>Spiralia</taxon>
        <taxon>Lophotrochozoa</taxon>
        <taxon>Annelida</taxon>
        <taxon>Polychaeta</taxon>
        <taxon>Sedentaria</taxon>
        <taxon>Canalipalpata</taxon>
        <taxon>Terebellida</taxon>
        <taxon>Terebelliformia</taxon>
        <taxon>Alvinellidae</taxon>
        <taxon>Paralvinella</taxon>
    </lineage>
</organism>
<comment type="similarity">
    <text evidence="1">Belongs to the glycosyltransferase 25 family.</text>
</comment>
<reference evidence="5" key="1">
    <citation type="journal article" date="2023" name="Mol. Biol. Evol.">
        <title>Third-Generation Sequencing Reveals the Adaptive Role of the Epigenome in Three Deep-Sea Polychaetes.</title>
        <authorList>
            <person name="Perez M."/>
            <person name="Aroh O."/>
            <person name="Sun Y."/>
            <person name="Lan Y."/>
            <person name="Juniper S.K."/>
            <person name="Young C.R."/>
            <person name="Angers B."/>
            <person name="Qian P.Y."/>
        </authorList>
    </citation>
    <scope>NUCLEOTIDE SEQUENCE</scope>
    <source>
        <strain evidence="5">P08H-3</strain>
    </source>
</reference>
<keyword evidence="6" id="KW-1185">Reference proteome</keyword>
<evidence type="ECO:0000313" key="6">
    <source>
        <dbReference type="Proteomes" id="UP001208570"/>
    </source>
</evidence>
<protein>
    <recommendedName>
        <fullName evidence="4">Glycosyl transferase family 25 domain-containing protein</fullName>
    </recommendedName>
</protein>
<dbReference type="Pfam" id="PF01755">
    <property type="entry name" value="Glyco_transf_25"/>
    <property type="match status" value="1"/>
</dbReference>
<keyword evidence="2" id="KW-0328">Glycosyltransferase</keyword>
<gene>
    <name evidence="5" type="ORF">LSH36_790g01075</name>
</gene>
<dbReference type="AlphaFoldDB" id="A0AAD9J011"/>
<dbReference type="InterPro" id="IPR002654">
    <property type="entry name" value="Glyco_trans_25"/>
</dbReference>
<dbReference type="GO" id="GO:0050211">
    <property type="term" value="F:procollagen galactosyltransferase activity"/>
    <property type="evidence" value="ECO:0007669"/>
    <property type="project" value="TreeGrafter"/>
</dbReference>
<evidence type="ECO:0000256" key="1">
    <source>
        <dbReference type="ARBA" id="ARBA00006721"/>
    </source>
</evidence>
<dbReference type="InterPro" id="IPR050757">
    <property type="entry name" value="Collagen_mod_GT25"/>
</dbReference>
<dbReference type="EMBL" id="JAODUP010000790">
    <property type="protein sequence ID" value="KAK2144059.1"/>
    <property type="molecule type" value="Genomic_DNA"/>
</dbReference>
<dbReference type="PANTHER" id="PTHR10730:SF53">
    <property type="entry name" value="GLYCOSYLTRANSFERASE 25 FAMILY MEMBER"/>
    <property type="match status" value="1"/>
</dbReference>
<evidence type="ECO:0000256" key="3">
    <source>
        <dbReference type="ARBA" id="ARBA00022679"/>
    </source>
</evidence>
<sequence>MQGYYRRSQDYKDIQLRHKQGCYAVAVVHSTFLIDLRERESVPLAYSPSPPRYTGPHDDLIIFAHSAKYHGVTMYILNTDFYGYMQIPMESQDTLDEEREQFLHLCLEAIVYGEPLEKLDYLEMTDTEVKPTKLGFDQIYMINLERRRDRRTKMEKLFDVMNIEYKLVKAVDGRQLNDSYLEKRGIEMLPDFSDPYKGRSMTMGEVGCFLSHYGIWEDVSNDIYKKKI</sequence>
<dbReference type="CDD" id="cd06532">
    <property type="entry name" value="Glyco_transf_25"/>
    <property type="match status" value="1"/>
</dbReference>
<name>A0AAD9J011_9ANNE</name>
<evidence type="ECO:0000313" key="5">
    <source>
        <dbReference type="EMBL" id="KAK2144059.1"/>
    </source>
</evidence>
<dbReference type="Proteomes" id="UP001208570">
    <property type="component" value="Unassembled WGS sequence"/>
</dbReference>
<evidence type="ECO:0000259" key="4">
    <source>
        <dbReference type="Pfam" id="PF01755"/>
    </source>
</evidence>
<dbReference type="PANTHER" id="PTHR10730">
    <property type="entry name" value="PROCOLLAGEN-LYSINE,2-OXOGLUTARATE 5-DIOXYGENASE/GLYCOSYLTRANSFERASE 25 FAMILY MEMBER"/>
    <property type="match status" value="1"/>
</dbReference>
<proteinExistence type="inferred from homology"/>
<keyword evidence="3" id="KW-0808">Transferase</keyword>
<accession>A0AAD9J011</accession>